<dbReference type="RefSeq" id="WP_379749475.1">
    <property type="nucleotide sequence ID" value="NZ_JBHTCP010000016.1"/>
</dbReference>
<evidence type="ECO:0000256" key="10">
    <source>
        <dbReference type="ARBA" id="ARBA00023225"/>
    </source>
</evidence>
<keyword evidence="4" id="KW-0813">Transport</keyword>
<evidence type="ECO:0000313" key="12">
    <source>
        <dbReference type="EMBL" id="MFC7372173.1"/>
    </source>
</evidence>
<keyword evidence="5" id="KW-1003">Cell membrane</keyword>
<keyword evidence="9" id="KW-0472">Membrane</keyword>
<dbReference type="InterPro" id="IPR012823">
    <property type="entry name" value="Flagell_FliJ"/>
</dbReference>
<keyword evidence="6" id="KW-0145">Chemotaxis</keyword>
<dbReference type="InterPro" id="IPR053716">
    <property type="entry name" value="Flag_assembly_chemotaxis_eff"/>
</dbReference>
<evidence type="ECO:0000256" key="11">
    <source>
        <dbReference type="SAM" id="Coils"/>
    </source>
</evidence>
<evidence type="ECO:0000256" key="1">
    <source>
        <dbReference type="ARBA" id="ARBA00004413"/>
    </source>
</evidence>
<gene>
    <name evidence="12" type="primary">fliJ</name>
    <name evidence="12" type="ORF">ACFQPF_10800</name>
</gene>
<keyword evidence="8" id="KW-0653">Protein transport</keyword>
<keyword evidence="7" id="KW-1005">Bacterial flagellum biogenesis</keyword>
<evidence type="ECO:0000256" key="4">
    <source>
        <dbReference type="ARBA" id="ARBA00022448"/>
    </source>
</evidence>
<comment type="caution">
    <text evidence="12">The sequence shown here is derived from an EMBL/GenBank/DDBJ whole genome shotgun (WGS) entry which is preliminary data.</text>
</comment>
<evidence type="ECO:0000256" key="3">
    <source>
        <dbReference type="ARBA" id="ARBA00020392"/>
    </source>
</evidence>
<comment type="subcellular location">
    <subcellularLocation>
        <location evidence="1">Cell membrane</location>
        <topology evidence="1">Peripheral membrane protein</topology>
        <orientation evidence="1">Cytoplasmic side</orientation>
    </subcellularLocation>
</comment>
<evidence type="ECO:0000256" key="9">
    <source>
        <dbReference type="ARBA" id="ARBA00023136"/>
    </source>
</evidence>
<keyword evidence="12" id="KW-0282">Flagellum</keyword>
<evidence type="ECO:0000256" key="2">
    <source>
        <dbReference type="ARBA" id="ARBA00010004"/>
    </source>
</evidence>
<sequence length="144" mass="17201">MAFQFKLEKVLMLKEKEKESFEEEYRQSVQAFEQAASELYSLLKRKEEIEEHADSQFHAKLYVNELQSTQRFLLSVEKKILLLQKKVQTAREQMAFAQEKLMYKAVEVKKYETLKSKQCSEFTALQLVNENKQNDEFSVLRYAR</sequence>
<keyword evidence="12" id="KW-0969">Cilium</keyword>
<dbReference type="Pfam" id="PF02050">
    <property type="entry name" value="FliJ"/>
    <property type="match status" value="1"/>
</dbReference>
<keyword evidence="12" id="KW-0966">Cell projection</keyword>
<comment type="similarity">
    <text evidence="2">Belongs to the FliJ family.</text>
</comment>
<dbReference type="NCBIfam" id="TIGR02473">
    <property type="entry name" value="flagell_FliJ"/>
    <property type="match status" value="1"/>
</dbReference>
<evidence type="ECO:0000313" key="13">
    <source>
        <dbReference type="Proteomes" id="UP001596549"/>
    </source>
</evidence>
<keyword evidence="11" id="KW-0175">Coiled coil</keyword>
<reference evidence="13" key="1">
    <citation type="journal article" date="2019" name="Int. J. Syst. Evol. Microbiol.">
        <title>The Global Catalogue of Microorganisms (GCM) 10K type strain sequencing project: providing services to taxonomists for standard genome sequencing and annotation.</title>
        <authorList>
            <consortium name="The Broad Institute Genomics Platform"/>
            <consortium name="The Broad Institute Genome Sequencing Center for Infectious Disease"/>
            <person name="Wu L."/>
            <person name="Ma J."/>
        </authorList>
    </citation>
    <scope>NUCLEOTIDE SEQUENCE [LARGE SCALE GENOMIC DNA]</scope>
    <source>
        <strain evidence="13">NBRC 106396</strain>
    </source>
</reference>
<evidence type="ECO:0000256" key="8">
    <source>
        <dbReference type="ARBA" id="ARBA00022927"/>
    </source>
</evidence>
<keyword evidence="10" id="KW-1006">Bacterial flagellum protein export</keyword>
<keyword evidence="13" id="KW-1185">Reference proteome</keyword>
<protein>
    <recommendedName>
        <fullName evidence="3">Flagellar FliJ protein</fullName>
    </recommendedName>
</protein>
<evidence type="ECO:0000256" key="5">
    <source>
        <dbReference type="ARBA" id="ARBA00022475"/>
    </source>
</evidence>
<name>A0ABW2NT43_9BACL</name>
<accession>A0ABW2NT43</accession>
<evidence type="ECO:0000256" key="7">
    <source>
        <dbReference type="ARBA" id="ARBA00022795"/>
    </source>
</evidence>
<dbReference type="EMBL" id="JBHTCP010000016">
    <property type="protein sequence ID" value="MFC7372173.1"/>
    <property type="molecule type" value="Genomic_DNA"/>
</dbReference>
<proteinExistence type="inferred from homology"/>
<dbReference type="Proteomes" id="UP001596549">
    <property type="component" value="Unassembled WGS sequence"/>
</dbReference>
<dbReference type="Gene3D" id="1.10.287.1700">
    <property type="match status" value="1"/>
</dbReference>
<evidence type="ECO:0000256" key="6">
    <source>
        <dbReference type="ARBA" id="ARBA00022500"/>
    </source>
</evidence>
<feature type="coiled-coil region" evidence="11">
    <location>
        <begin position="73"/>
        <end position="100"/>
    </location>
</feature>
<organism evidence="12 13">
    <name type="scientific">Fictibacillus iocasae</name>
    <dbReference type="NCBI Taxonomy" id="2715437"/>
    <lineage>
        <taxon>Bacteria</taxon>
        <taxon>Bacillati</taxon>
        <taxon>Bacillota</taxon>
        <taxon>Bacilli</taxon>
        <taxon>Bacillales</taxon>
        <taxon>Fictibacillaceae</taxon>
        <taxon>Fictibacillus</taxon>
    </lineage>
</organism>